<dbReference type="PANTHER" id="PTHR34580">
    <property type="match status" value="1"/>
</dbReference>
<dbReference type="EMBL" id="JAHLFJ010000086">
    <property type="protein sequence ID" value="MBU3856853.1"/>
    <property type="molecule type" value="Genomic_DNA"/>
</dbReference>
<dbReference type="Proteomes" id="UP000784286">
    <property type="component" value="Unassembled WGS sequence"/>
</dbReference>
<sequence length="298" mass="35075">MRHDKLERELQLILLLTENYKYSIDELCGKVGISRRNLYYYLEFLRDSGFKVQKRGTAYFISRDSPFFNHLLSRISFTEEEAVQIGRLLDKAERGNPLITSIKKKLERFYDFEILADEELREQAVHNISVLYDAIKMRRQVVLHGYASPHSQTTRDRYVEPFLLMNNNNEVRCYEPATGMNKTFKVSRMQGVEMLDTEWEYEKHHRQVFTDVFMFSGEVLLPVELYLGQLSYNVLKEEYPQAGKMVEITPDGRRHLRMDVCNYAGIGRFVLGLFNDIEVVGDAGFKDYLRCNIEKMKV</sequence>
<protein>
    <submittedName>
        <fullName evidence="2">WYL domain-containing protein</fullName>
    </submittedName>
</protein>
<accession>A0A948TNV9</accession>
<organism evidence="2 3">
    <name type="scientific">Candidatus Phocaeicola excrementipullorum</name>
    <dbReference type="NCBI Taxonomy" id="2838731"/>
    <lineage>
        <taxon>Bacteria</taxon>
        <taxon>Pseudomonadati</taxon>
        <taxon>Bacteroidota</taxon>
        <taxon>Bacteroidia</taxon>
        <taxon>Bacteroidales</taxon>
        <taxon>Bacteroidaceae</taxon>
        <taxon>Phocaeicola</taxon>
    </lineage>
</organism>
<dbReference type="InterPro" id="IPR026881">
    <property type="entry name" value="WYL_dom"/>
</dbReference>
<gene>
    <name evidence="2" type="ORF">H9928_09945</name>
</gene>
<dbReference type="InterPro" id="IPR036390">
    <property type="entry name" value="WH_DNA-bd_sf"/>
</dbReference>
<dbReference type="Gene3D" id="1.10.10.10">
    <property type="entry name" value="Winged helix-like DNA-binding domain superfamily/Winged helix DNA-binding domain"/>
    <property type="match status" value="1"/>
</dbReference>
<dbReference type="InterPro" id="IPR036388">
    <property type="entry name" value="WH-like_DNA-bd_sf"/>
</dbReference>
<dbReference type="SUPFAM" id="SSF46785">
    <property type="entry name" value="Winged helix' DNA-binding domain"/>
    <property type="match status" value="1"/>
</dbReference>
<reference evidence="2" key="2">
    <citation type="submission" date="2021-04" db="EMBL/GenBank/DDBJ databases">
        <authorList>
            <person name="Gilroy R."/>
        </authorList>
    </citation>
    <scope>NUCLEOTIDE SEQUENCE</scope>
    <source>
        <strain evidence="2">8470</strain>
    </source>
</reference>
<evidence type="ECO:0000313" key="2">
    <source>
        <dbReference type="EMBL" id="MBU3856853.1"/>
    </source>
</evidence>
<evidence type="ECO:0000313" key="3">
    <source>
        <dbReference type="Proteomes" id="UP000784286"/>
    </source>
</evidence>
<comment type="caution">
    <text evidence="2">The sequence shown here is derived from an EMBL/GenBank/DDBJ whole genome shotgun (WGS) entry which is preliminary data.</text>
</comment>
<proteinExistence type="predicted"/>
<dbReference type="PROSITE" id="PS52050">
    <property type="entry name" value="WYL"/>
    <property type="match status" value="1"/>
</dbReference>
<dbReference type="AlphaFoldDB" id="A0A948TNV9"/>
<reference evidence="2" key="1">
    <citation type="journal article" date="2021" name="PeerJ">
        <title>Extensive microbial diversity within the chicken gut microbiome revealed by metagenomics and culture.</title>
        <authorList>
            <person name="Gilroy R."/>
            <person name="Ravi A."/>
            <person name="Getino M."/>
            <person name="Pursley I."/>
            <person name="Horton D.L."/>
            <person name="Alikhan N.F."/>
            <person name="Baker D."/>
            <person name="Gharbi K."/>
            <person name="Hall N."/>
            <person name="Watson M."/>
            <person name="Adriaenssens E.M."/>
            <person name="Foster-Nyarko E."/>
            <person name="Jarju S."/>
            <person name="Secka A."/>
            <person name="Antonio M."/>
            <person name="Oren A."/>
            <person name="Chaudhuri R.R."/>
            <person name="La Ragione R."/>
            <person name="Hildebrand F."/>
            <person name="Pallen M.J."/>
        </authorList>
    </citation>
    <scope>NUCLEOTIDE SEQUENCE</scope>
    <source>
        <strain evidence="2">8470</strain>
    </source>
</reference>
<name>A0A948TNV9_9BACT</name>
<feature type="domain" description="WYL" evidence="1">
    <location>
        <begin position="128"/>
        <end position="194"/>
    </location>
</feature>
<evidence type="ECO:0000259" key="1">
    <source>
        <dbReference type="Pfam" id="PF13280"/>
    </source>
</evidence>
<dbReference type="Pfam" id="PF13280">
    <property type="entry name" value="WYL"/>
    <property type="match status" value="1"/>
</dbReference>
<dbReference type="InterPro" id="IPR051534">
    <property type="entry name" value="CBASS_pafABC_assoc_protein"/>
</dbReference>
<dbReference type="PANTHER" id="PTHR34580:SF1">
    <property type="entry name" value="PROTEIN PAFC"/>
    <property type="match status" value="1"/>
</dbReference>